<dbReference type="PROSITE" id="PS51387">
    <property type="entry name" value="FAD_PCMH"/>
    <property type="match status" value="1"/>
</dbReference>
<dbReference type="PANTHER" id="PTHR32448">
    <property type="entry name" value="OS08G0158400 PROTEIN"/>
    <property type="match status" value="1"/>
</dbReference>
<evidence type="ECO:0000256" key="2">
    <source>
        <dbReference type="ARBA" id="ARBA00005466"/>
    </source>
</evidence>
<name>A0AAV0QKS3_9ROSI</name>
<comment type="caution">
    <text evidence="10">The sequence shown here is derived from an EMBL/GenBank/DDBJ whole genome shotgun (WGS) entry which is preliminary data.</text>
</comment>
<dbReference type="Pfam" id="PF01565">
    <property type="entry name" value="FAD_binding_4"/>
    <property type="match status" value="1"/>
</dbReference>
<keyword evidence="4 8" id="KW-0732">Signal</keyword>
<dbReference type="Gene3D" id="3.30.43.10">
    <property type="entry name" value="Uridine Diphospho-n-acetylenolpyruvylglucosamine Reductase, domain 2"/>
    <property type="match status" value="1"/>
</dbReference>
<evidence type="ECO:0000256" key="1">
    <source>
        <dbReference type="ARBA" id="ARBA00001974"/>
    </source>
</evidence>
<keyword evidence="7" id="KW-0325">Glycoprotein</keyword>
<evidence type="ECO:0000256" key="6">
    <source>
        <dbReference type="ARBA" id="ARBA00023157"/>
    </source>
</evidence>
<keyword evidence="3" id="KW-0285">Flavoprotein</keyword>
<dbReference type="FunFam" id="3.30.43.10:FF:000004">
    <property type="entry name" value="Berberine bridge enzyme-like 15"/>
    <property type="match status" value="1"/>
</dbReference>
<dbReference type="Gene3D" id="3.30.465.10">
    <property type="match status" value="1"/>
</dbReference>
<dbReference type="Proteomes" id="UP001154282">
    <property type="component" value="Unassembled WGS sequence"/>
</dbReference>
<comment type="cofactor">
    <cofactor evidence="1">
        <name>FAD</name>
        <dbReference type="ChEBI" id="CHEBI:57692"/>
    </cofactor>
</comment>
<feature type="signal peptide" evidence="8">
    <location>
        <begin position="1"/>
        <end position="18"/>
    </location>
</feature>
<accession>A0AAV0QKS3</accession>
<evidence type="ECO:0000313" key="10">
    <source>
        <dbReference type="EMBL" id="CAI0545704.1"/>
    </source>
</evidence>
<feature type="chain" id="PRO_5043964935" description="FAD-binding PCMH-type domain-containing protein" evidence="8">
    <location>
        <begin position="19"/>
        <end position="600"/>
    </location>
</feature>
<evidence type="ECO:0000256" key="5">
    <source>
        <dbReference type="ARBA" id="ARBA00022827"/>
    </source>
</evidence>
<feature type="domain" description="FAD-binding PCMH-type" evidence="9">
    <location>
        <begin position="135"/>
        <end position="309"/>
    </location>
</feature>
<evidence type="ECO:0000256" key="3">
    <source>
        <dbReference type="ARBA" id="ARBA00022630"/>
    </source>
</evidence>
<reference evidence="10" key="1">
    <citation type="submission" date="2022-08" db="EMBL/GenBank/DDBJ databases">
        <authorList>
            <person name="Gutierrez-Valencia J."/>
        </authorList>
    </citation>
    <scope>NUCLEOTIDE SEQUENCE</scope>
</reference>
<dbReference type="GO" id="GO:0071949">
    <property type="term" value="F:FAD binding"/>
    <property type="evidence" value="ECO:0007669"/>
    <property type="project" value="InterPro"/>
</dbReference>
<keyword evidence="6" id="KW-1015">Disulfide bond</keyword>
<comment type="similarity">
    <text evidence="2">Belongs to the oxygen-dependent FAD-linked oxidoreductase family.</text>
</comment>
<protein>
    <recommendedName>
        <fullName evidence="9">FAD-binding PCMH-type domain-containing protein</fullName>
    </recommendedName>
</protein>
<dbReference type="InterPro" id="IPR016167">
    <property type="entry name" value="FAD-bd_PCMH_sub1"/>
</dbReference>
<keyword evidence="11" id="KW-1185">Reference proteome</keyword>
<dbReference type="Gene3D" id="3.40.462.20">
    <property type="match status" value="1"/>
</dbReference>
<gene>
    <name evidence="10" type="ORF">LITE_LOCUS43685</name>
</gene>
<evidence type="ECO:0000259" key="9">
    <source>
        <dbReference type="PROSITE" id="PS51387"/>
    </source>
</evidence>
<dbReference type="Pfam" id="PF08031">
    <property type="entry name" value="BBE"/>
    <property type="match status" value="1"/>
</dbReference>
<dbReference type="EMBL" id="CAMGYJ010000009">
    <property type="protein sequence ID" value="CAI0545704.1"/>
    <property type="molecule type" value="Genomic_DNA"/>
</dbReference>
<dbReference type="InterPro" id="IPR006094">
    <property type="entry name" value="Oxid_FAD_bind_N"/>
</dbReference>
<evidence type="ECO:0000313" key="11">
    <source>
        <dbReference type="Proteomes" id="UP001154282"/>
    </source>
</evidence>
<evidence type="ECO:0000256" key="8">
    <source>
        <dbReference type="SAM" id="SignalP"/>
    </source>
</evidence>
<evidence type="ECO:0000256" key="7">
    <source>
        <dbReference type="ARBA" id="ARBA00023180"/>
    </source>
</evidence>
<dbReference type="SUPFAM" id="SSF56176">
    <property type="entry name" value="FAD-binding/transporter-associated domain-like"/>
    <property type="match status" value="1"/>
</dbReference>
<proteinExistence type="inferred from homology"/>
<dbReference type="GO" id="GO:0016491">
    <property type="term" value="F:oxidoreductase activity"/>
    <property type="evidence" value="ECO:0007669"/>
    <property type="project" value="InterPro"/>
</dbReference>
<organism evidence="10 11">
    <name type="scientific">Linum tenue</name>
    <dbReference type="NCBI Taxonomy" id="586396"/>
    <lineage>
        <taxon>Eukaryota</taxon>
        <taxon>Viridiplantae</taxon>
        <taxon>Streptophyta</taxon>
        <taxon>Embryophyta</taxon>
        <taxon>Tracheophyta</taxon>
        <taxon>Spermatophyta</taxon>
        <taxon>Magnoliopsida</taxon>
        <taxon>eudicotyledons</taxon>
        <taxon>Gunneridae</taxon>
        <taxon>Pentapetalae</taxon>
        <taxon>rosids</taxon>
        <taxon>fabids</taxon>
        <taxon>Malpighiales</taxon>
        <taxon>Linaceae</taxon>
        <taxon>Linum</taxon>
    </lineage>
</organism>
<dbReference type="InterPro" id="IPR036318">
    <property type="entry name" value="FAD-bd_PCMH-like_sf"/>
</dbReference>
<evidence type="ECO:0000256" key="4">
    <source>
        <dbReference type="ARBA" id="ARBA00022729"/>
    </source>
</evidence>
<keyword evidence="5" id="KW-0274">FAD</keyword>
<dbReference type="InterPro" id="IPR016169">
    <property type="entry name" value="FAD-bd_PCMH_sub2"/>
</dbReference>
<dbReference type="GO" id="GO:1901696">
    <property type="term" value="P:cannabinoid biosynthetic process"/>
    <property type="evidence" value="ECO:0007669"/>
    <property type="project" value="UniProtKB-ARBA"/>
</dbReference>
<dbReference type="AlphaFoldDB" id="A0AAV0QKS3"/>
<sequence>MLFFTIFFIISFPKKHTGKPIYPPPLPNLVSRGRAYNAHRQTNKQTETPPRAKMKSRPTNILPAVPFLLLLFLSPPSPATGAAADASVYQSFLRCLETNTAPEDKISDLVYSPTNRTFNSVLQAYIRNSRLNTSSTPKPSIIITPTKIPHIQAAVLCTKAAGYQLKTRSGGHDYEGLSYVSDSPFFILDMFNFRSIEIDAAAKSGWVQAGATLGELYYRIWQKSNVLGFPAGICPTVGVGGHLSGAGYGNLLRKYGLSTDNVVDAQIVDVNGKLLDRASMGEDLFWAIRGGGGASFGVIIAYKIVLVPVPETVTVFRVEKYLEQNATDMAYQWQLVAPKTTKDLFMRMLLQPVSSKTKKGETTVRASVLAEYLGNADSLVALLGKEFPELGLKKEDCLEMSWIQSVLWWGLDNETNPAVLLSRQPESVNFGKRKSDYVQTPIPKASLEWIWKKMIESGKTGFVFNPYGGAMDEVPATETPFPHRAGNLYKIQYSISWKEAGVEAEKKYLGQIRRIYSYMTPFVSKNPRSAYLNYRDLDIGIVQPASKNSFDEGKVYGGKYFNGNFERLVKVKTAVDPHNFFWNEQSIPVLPSVLKFGSKH</sequence>
<dbReference type="InterPro" id="IPR012951">
    <property type="entry name" value="BBE"/>
</dbReference>
<dbReference type="InterPro" id="IPR016166">
    <property type="entry name" value="FAD-bd_PCMH"/>
</dbReference>